<evidence type="ECO:0000256" key="4">
    <source>
        <dbReference type="ARBA" id="ARBA00022777"/>
    </source>
</evidence>
<dbReference type="GO" id="GO:0004674">
    <property type="term" value="F:protein serine/threonine kinase activity"/>
    <property type="evidence" value="ECO:0007669"/>
    <property type="project" value="UniProtKB-KW"/>
</dbReference>
<keyword evidence="3" id="KW-0547">Nucleotide-binding</keyword>
<evidence type="ECO:0000256" key="1">
    <source>
        <dbReference type="ARBA" id="ARBA00022527"/>
    </source>
</evidence>
<proteinExistence type="predicted"/>
<evidence type="ECO:0000256" key="2">
    <source>
        <dbReference type="ARBA" id="ARBA00022679"/>
    </source>
</evidence>
<protein>
    <recommendedName>
        <fullName evidence="8">S-locus receptor kinase C-terminal domain-containing protein</fullName>
    </recommendedName>
</protein>
<evidence type="ECO:0008006" key="8">
    <source>
        <dbReference type="Google" id="ProtNLM"/>
    </source>
</evidence>
<keyword evidence="2" id="KW-0808">Transferase</keyword>
<evidence type="ECO:0000313" key="7">
    <source>
        <dbReference type="Proteomes" id="UP000811246"/>
    </source>
</evidence>
<gene>
    <name evidence="6" type="ORF">I3842_09G082200</name>
</gene>
<evidence type="ECO:0000256" key="5">
    <source>
        <dbReference type="ARBA" id="ARBA00022840"/>
    </source>
</evidence>
<dbReference type="EMBL" id="CM031833">
    <property type="protein sequence ID" value="KAG6695149.1"/>
    <property type="molecule type" value="Genomic_DNA"/>
</dbReference>
<accession>A0A922E1V0</accession>
<keyword evidence="5" id="KW-0067">ATP-binding</keyword>
<dbReference type="GO" id="GO:0005524">
    <property type="term" value="F:ATP binding"/>
    <property type="evidence" value="ECO:0007669"/>
    <property type="project" value="UniProtKB-KW"/>
</dbReference>
<dbReference type="PANTHER" id="PTHR27002:SF123">
    <property type="entry name" value="CYSTEINE-RICH RECEPTOR-LIKE PROTEIN KINASE 45"/>
    <property type="match status" value="1"/>
</dbReference>
<dbReference type="PANTHER" id="PTHR27002">
    <property type="entry name" value="RECEPTOR-LIKE SERINE/THREONINE-PROTEIN KINASE SD1-8"/>
    <property type="match status" value="1"/>
</dbReference>
<dbReference type="AlphaFoldDB" id="A0A922E1V0"/>
<comment type="caution">
    <text evidence="6">The sequence shown here is derived from an EMBL/GenBank/DDBJ whole genome shotgun (WGS) entry which is preliminary data.</text>
</comment>
<dbReference type="Proteomes" id="UP000811246">
    <property type="component" value="Chromosome 9"/>
</dbReference>
<reference evidence="6" key="1">
    <citation type="submission" date="2021-01" db="EMBL/GenBank/DDBJ databases">
        <authorList>
            <person name="Lovell J.T."/>
            <person name="Bentley N."/>
            <person name="Bhattarai G."/>
            <person name="Jenkins J.W."/>
            <person name="Sreedasyam A."/>
            <person name="Alarcon Y."/>
            <person name="Bock C."/>
            <person name="Boston L."/>
            <person name="Carlson J."/>
            <person name="Cervantes K."/>
            <person name="Clermont K."/>
            <person name="Krom N."/>
            <person name="Kubenka K."/>
            <person name="Mamidi S."/>
            <person name="Mattison C."/>
            <person name="Monteros M."/>
            <person name="Pisani C."/>
            <person name="Plott C."/>
            <person name="Rajasekar S."/>
            <person name="Rhein H.S."/>
            <person name="Rohla C."/>
            <person name="Song M."/>
            <person name="Hilaire R.S."/>
            <person name="Shu S."/>
            <person name="Wells L."/>
            <person name="Wang X."/>
            <person name="Webber J."/>
            <person name="Heerema R.J."/>
            <person name="Klein P."/>
            <person name="Conner P."/>
            <person name="Grauke L."/>
            <person name="Grimwood J."/>
            <person name="Schmutz J."/>
            <person name="Randall J.J."/>
        </authorList>
    </citation>
    <scope>NUCLEOTIDE SEQUENCE</scope>
    <source>
        <tissue evidence="6">Leaf</tissue>
    </source>
</reference>
<dbReference type="GO" id="GO:0005886">
    <property type="term" value="C:plasma membrane"/>
    <property type="evidence" value="ECO:0007669"/>
    <property type="project" value="TreeGrafter"/>
</dbReference>
<keyword evidence="1" id="KW-0723">Serine/threonine-protein kinase</keyword>
<organism evidence="6 7">
    <name type="scientific">Carya illinoinensis</name>
    <name type="common">Pecan</name>
    <dbReference type="NCBI Taxonomy" id="32201"/>
    <lineage>
        <taxon>Eukaryota</taxon>
        <taxon>Viridiplantae</taxon>
        <taxon>Streptophyta</taxon>
        <taxon>Embryophyta</taxon>
        <taxon>Tracheophyta</taxon>
        <taxon>Spermatophyta</taxon>
        <taxon>Magnoliopsida</taxon>
        <taxon>eudicotyledons</taxon>
        <taxon>Gunneridae</taxon>
        <taxon>Pentapetalae</taxon>
        <taxon>rosids</taxon>
        <taxon>fabids</taxon>
        <taxon>Fagales</taxon>
        <taxon>Juglandaceae</taxon>
        <taxon>Carya</taxon>
    </lineage>
</organism>
<evidence type="ECO:0000256" key="3">
    <source>
        <dbReference type="ARBA" id="ARBA00022741"/>
    </source>
</evidence>
<name>A0A922E1V0_CARIL</name>
<keyword evidence="4" id="KW-0418">Kinase</keyword>
<sequence>MESCMITQILKCMHIGLLCVQEDPADRPTISKVVVLLGKESIPLPKPKQPALSVGRVIQTDRFLIANPSVNDLTGSILAPR</sequence>
<evidence type="ECO:0000313" key="6">
    <source>
        <dbReference type="EMBL" id="KAG6695149.1"/>
    </source>
</evidence>